<sequence>MPAASSLTVPAELASFHERFNAASGREWVAALPDLAAEFLDRWNLRPDGRPAHGMVALILPVRCEDGTPAALKLQPVDEESV</sequence>
<protein>
    <submittedName>
        <fullName evidence="1">Hydroxyurea phosphotransferase</fullName>
    </submittedName>
</protein>
<evidence type="ECO:0000313" key="1">
    <source>
        <dbReference type="EMBL" id="MEV5509119.1"/>
    </source>
</evidence>
<gene>
    <name evidence="1" type="ORF">AB0L16_22255</name>
</gene>
<dbReference type="Proteomes" id="UP001552594">
    <property type="component" value="Unassembled WGS sequence"/>
</dbReference>
<organism evidence="1 2">
    <name type="scientific">Streptomyces orinoci</name>
    <name type="common">Streptoverticillium orinoci</name>
    <dbReference type="NCBI Taxonomy" id="67339"/>
    <lineage>
        <taxon>Bacteria</taxon>
        <taxon>Bacillati</taxon>
        <taxon>Actinomycetota</taxon>
        <taxon>Actinomycetes</taxon>
        <taxon>Kitasatosporales</taxon>
        <taxon>Streptomycetaceae</taxon>
        <taxon>Streptomyces</taxon>
    </lineage>
</organism>
<evidence type="ECO:0000313" key="2">
    <source>
        <dbReference type="Proteomes" id="UP001552594"/>
    </source>
</evidence>
<accession>A0ABV3K200</accession>
<feature type="non-terminal residue" evidence="1">
    <location>
        <position position="82"/>
    </location>
</feature>
<reference evidence="1 2" key="1">
    <citation type="submission" date="2024-06" db="EMBL/GenBank/DDBJ databases">
        <title>The Natural Products Discovery Center: Release of the First 8490 Sequenced Strains for Exploring Actinobacteria Biosynthetic Diversity.</title>
        <authorList>
            <person name="Kalkreuter E."/>
            <person name="Kautsar S.A."/>
            <person name="Yang D."/>
            <person name="Bader C.D."/>
            <person name="Teijaro C.N."/>
            <person name="Fluegel L."/>
            <person name="Davis C.M."/>
            <person name="Simpson J.R."/>
            <person name="Lauterbach L."/>
            <person name="Steele A.D."/>
            <person name="Gui C."/>
            <person name="Meng S."/>
            <person name="Li G."/>
            <person name="Viehrig K."/>
            <person name="Ye F."/>
            <person name="Su P."/>
            <person name="Kiefer A.F."/>
            <person name="Nichols A."/>
            <person name="Cepeda A.J."/>
            <person name="Yan W."/>
            <person name="Fan B."/>
            <person name="Jiang Y."/>
            <person name="Adhikari A."/>
            <person name="Zheng C.-J."/>
            <person name="Schuster L."/>
            <person name="Cowan T.M."/>
            <person name="Smanski M.J."/>
            <person name="Chevrette M.G."/>
            <person name="De Carvalho L.P.S."/>
            <person name="Shen B."/>
        </authorList>
    </citation>
    <scope>NUCLEOTIDE SEQUENCE [LARGE SCALE GENOMIC DNA]</scope>
    <source>
        <strain evidence="1 2">NPDC052347</strain>
    </source>
</reference>
<comment type="caution">
    <text evidence="1">The sequence shown here is derived from an EMBL/GenBank/DDBJ whole genome shotgun (WGS) entry which is preliminary data.</text>
</comment>
<name>A0ABV3K200_STRON</name>
<dbReference type="EMBL" id="JBFAUK010000018">
    <property type="protein sequence ID" value="MEV5509119.1"/>
    <property type="molecule type" value="Genomic_DNA"/>
</dbReference>
<proteinExistence type="predicted"/>
<keyword evidence="2" id="KW-1185">Reference proteome</keyword>